<dbReference type="AlphaFoldDB" id="A0A4Q7KG72"/>
<evidence type="ECO:0000256" key="2">
    <source>
        <dbReference type="SAM" id="SignalP"/>
    </source>
</evidence>
<dbReference type="SUPFAM" id="SSF53850">
    <property type="entry name" value="Periplasmic binding protein-like II"/>
    <property type="match status" value="1"/>
</dbReference>
<dbReference type="EMBL" id="SGWQ01000010">
    <property type="protein sequence ID" value="RZS33918.1"/>
    <property type="molecule type" value="Genomic_DNA"/>
</dbReference>
<evidence type="ECO:0000313" key="5">
    <source>
        <dbReference type="Proteomes" id="UP000294257"/>
    </source>
</evidence>
<organism evidence="4 5">
    <name type="scientific">Herbihabitans rhizosphaerae</name>
    <dbReference type="NCBI Taxonomy" id="1872711"/>
    <lineage>
        <taxon>Bacteria</taxon>
        <taxon>Bacillati</taxon>
        <taxon>Actinomycetota</taxon>
        <taxon>Actinomycetes</taxon>
        <taxon>Pseudonocardiales</taxon>
        <taxon>Pseudonocardiaceae</taxon>
        <taxon>Herbihabitans</taxon>
    </lineage>
</organism>
<dbReference type="Gene3D" id="3.40.190.10">
    <property type="entry name" value="Periplasmic binding protein-like II"/>
    <property type="match status" value="2"/>
</dbReference>
<sequence length="297" mass="32018">MRRSSWLIVVSLFQALALVGCGLSASTSADPGLTDRPRGRCAPELAASVPAPIRQRGELLVGMVPNSPPMAYHAEDHSIVGFDRDMSQAITDVLCLRANPIPTNLDAIVPGLAAGRFDVVLASLAPTEERRKSADFVTYYNGGQGFLARSDTNFPVRSYLDLCGRAVGVIVGSVQQGQLDEAADTCPKAGRPSWRLSLFPDGTATVLALRSSRIDVLYMSISPTQYVANTSPELFRLAGRYKRSLVAAALKKNSPLSAPVHNAVRALLSDGTYHKILEKWKLQENQLDSTDLLSGRP</sequence>
<gene>
    <name evidence="4" type="ORF">EV193_11068</name>
</gene>
<feature type="domain" description="Solute-binding protein family 3/N-terminal" evidence="3">
    <location>
        <begin position="58"/>
        <end position="284"/>
    </location>
</feature>
<dbReference type="Proteomes" id="UP000294257">
    <property type="component" value="Unassembled WGS sequence"/>
</dbReference>
<reference evidence="4 5" key="1">
    <citation type="submission" date="2019-02" db="EMBL/GenBank/DDBJ databases">
        <title>Genomic Encyclopedia of Type Strains, Phase IV (KMG-IV): sequencing the most valuable type-strain genomes for metagenomic binning, comparative biology and taxonomic classification.</title>
        <authorList>
            <person name="Goeker M."/>
        </authorList>
    </citation>
    <scope>NUCLEOTIDE SEQUENCE [LARGE SCALE GENOMIC DNA]</scope>
    <source>
        <strain evidence="4 5">DSM 101727</strain>
    </source>
</reference>
<dbReference type="InterPro" id="IPR001638">
    <property type="entry name" value="Solute-binding_3/MltF_N"/>
</dbReference>
<accession>A0A4Q7KG72</accession>
<proteinExistence type="predicted"/>
<name>A0A4Q7KG72_9PSEU</name>
<evidence type="ECO:0000259" key="3">
    <source>
        <dbReference type="SMART" id="SM00062"/>
    </source>
</evidence>
<feature type="signal peptide" evidence="2">
    <location>
        <begin position="1"/>
        <end position="29"/>
    </location>
</feature>
<dbReference type="PANTHER" id="PTHR35936:SF17">
    <property type="entry name" value="ARGININE-BINDING EXTRACELLULAR PROTEIN ARTP"/>
    <property type="match status" value="1"/>
</dbReference>
<keyword evidence="1 2" id="KW-0732">Signal</keyword>
<dbReference type="RefSeq" id="WP_130347169.1">
    <property type="nucleotide sequence ID" value="NZ_SGWQ01000010.1"/>
</dbReference>
<evidence type="ECO:0000313" key="4">
    <source>
        <dbReference type="EMBL" id="RZS33918.1"/>
    </source>
</evidence>
<feature type="chain" id="PRO_5038808538" evidence="2">
    <location>
        <begin position="30"/>
        <end position="297"/>
    </location>
</feature>
<dbReference type="Pfam" id="PF00497">
    <property type="entry name" value="SBP_bac_3"/>
    <property type="match status" value="1"/>
</dbReference>
<keyword evidence="5" id="KW-1185">Reference proteome</keyword>
<comment type="caution">
    <text evidence="4">The sequence shown here is derived from an EMBL/GenBank/DDBJ whole genome shotgun (WGS) entry which is preliminary data.</text>
</comment>
<dbReference type="PROSITE" id="PS51257">
    <property type="entry name" value="PROKAR_LIPOPROTEIN"/>
    <property type="match status" value="1"/>
</dbReference>
<dbReference type="PANTHER" id="PTHR35936">
    <property type="entry name" value="MEMBRANE-BOUND LYTIC MUREIN TRANSGLYCOSYLASE F"/>
    <property type="match status" value="1"/>
</dbReference>
<dbReference type="SMART" id="SM00062">
    <property type="entry name" value="PBPb"/>
    <property type="match status" value="1"/>
</dbReference>
<dbReference type="CDD" id="cd01004">
    <property type="entry name" value="PBP2_MidA_like"/>
    <property type="match status" value="1"/>
</dbReference>
<protein>
    <submittedName>
        <fullName evidence="4">Amino acid ABC transporter substrate-binding protein (PAAT family)</fullName>
    </submittedName>
</protein>
<evidence type="ECO:0000256" key="1">
    <source>
        <dbReference type="ARBA" id="ARBA00022729"/>
    </source>
</evidence>
<dbReference type="OrthoDB" id="4577708at2"/>